<dbReference type="AlphaFoldDB" id="A0AAV0Q523"/>
<comment type="caution">
    <text evidence="1">The sequence shown here is derived from an EMBL/GenBank/DDBJ whole genome shotgun (WGS) entry which is preliminary data.</text>
</comment>
<evidence type="ECO:0000313" key="2">
    <source>
        <dbReference type="Proteomes" id="UP001154282"/>
    </source>
</evidence>
<dbReference type="EMBL" id="CAMGYJ010000009">
    <property type="protein sequence ID" value="CAI0522619.1"/>
    <property type="molecule type" value="Genomic_DNA"/>
</dbReference>
<organism evidence="1 2">
    <name type="scientific">Linum tenue</name>
    <dbReference type="NCBI Taxonomy" id="586396"/>
    <lineage>
        <taxon>Eukaryota</taxon>
        <taxon>Viridiplantae</taxon>
        <taxon>Streptophyta</taxon>
        <taxon>Embryophyta</taxon>
        <taxon>Tracheophyta</taxon>
        <taxon>Spermatophyta</taxon>
        <taxon>Magnoliopsida</taxon>
        <taxon>eudicotyledons</taxon>
        <taxon>Gunneridae</taxon>
        <taxon>Pentapetalae</taxon>
        <taxon>rosids</taxon>
        <taxon>fabids</taxon>
        <taxon>Malpighiales</taxon>
        <taxon>Linaceae</taxon>
        <taxon>Linum</taxon>
    </lineage>
</organism>
<dbReference type="Proteomes" id="UP001154282">
    <property type="component" value="Unassembled WGS sequence"/>
</dbReference>
<name>A0AAV0Q523_9ROSI</name>
<evidence type="ECO:0000313" key="1">
    <source>
        <dbReference type="EMBL" id="CAI0522619.1"/>
    </source>
</evidence>
<protein>
    <submittedName>
        <fullName evidence="1">Uncharacterized protein</fullName>
    </submittedName>
</protein>
<gene>
    <name evidence="1" type="ORF">LITE_LOCUS41206</name>
</gene>
<keyword evidence="2" id="KW-1185">Reference proteome</keyword>
<proteinExistence type="predicted"/>
<reference evidence="1" key="1">
    <citation type="submission" date="2022-08" db="EMBL/GenBank/DDBJ databases">
        <authorList>
            <person name="Gutierrez-Valencia J."/>
        </authorList>
    </citation>
    <scope>NUCLEOTIDE SEQUENCE</scope>
</reference>
<accession>A0AAV0Q523</accession>
<sequence>MVDAGGFGCFTAMNFVWSRRLCVYGGACGFEARLCVLKYMSDEPGFSWRMVSFQRTPVSMRELRSR</sequence>